<dbReference type="OrthoDB" id="7107824at2"/>
<gene>
    <name evidence="1" type="ORF">SAMN05443551_0676</name>
</gene>
<evidence type="ECO:0000313" key="2">
    <source>
        <dbReference type="Proteomes" id="UP000184221"/>
    </source>
</evidence>
<protein>
    <recommendedName>
        <fullName evidence="3">Antibiotic biosynthesis monooxygenase</fullName>
    </recommendedName>
</protein>
<name>A0A1M5MW14_9RHOB</name>
<evidence type="ECO:0000313" key="1">
    <source>
        <dbReference type="EMBL" id="SHG81488.1"/>
    </source>
</evidence>
<dbReference type="Proteomes" id="UP000184221">
    <property type="component" value="Unassembled WGS sequence"/>
</dbReference>
<accession>A0A1M5MW14</accession>
<reference evidence="1 2" key="1">
    <citation type="submission" date="2016-11" db="EMBL/GenBank/DDBJ databases">
        <authorList>
            <person name="Jaros S."/>
            <person name="Januszkiewicz K."/>
            <person name="Wedrychowicz H."/>
        </authorList>
    </citation>
    <scope>NUCLEOTIDE SEQUENCE [LARGE SCALE GENOMIC DNA]</scope>
    <source>
        <strain evidence="1 2">DSM 29431</strain>
    </source>
</reference>
<dbReference type="SUPFAM" id="SSF54909">
    <property type="entry name" value="Dimeric alpha+beta barrel"/>
    <property type="match status" value="1"/>
</dbReference>
<dbReference type="EMBL" id="FQXC01000001">
    <property type="protein sequence ID" value="SHG81488.1"/>
    <property type="molecule type" value="Genomic_DNA"/>
</dbReference>
<dbReference type="AlphaFoldDB" id="A0A1M5MW14"/>
<sequence length="95" mass="10659">MFARVTHYKMKADSRDAAVALMEQLKPQIMGMNGLHEFINVMNEDGSGYVISVTENKDTSDANADKVRELWGAFSDHLEAAPEPHGYDVMANWKN</sequence>
<evidence type="ECO:0008006" key="3">
    <source>
        <dbReference type="Google" id="ProtNLM"/>
    </source>
</evidence>
<keyword evidence="2" id="KW-1185">Reference proteome</keyword>
<organism evidence="1 2">
    <name type="scientific">Marivita hallyeonensis</name>
    <dbReference type="NCBI Taxonomy" id="996342"/>
    <lineage>
        <taxon>Bacteria</taxon>
        <taxon>Pseudomonadati</taxon>
        <taxon>Pseudomonadota</taxon>
        <taxon>Alphaproteobacteria</taxon>
        <taxon>Rhodobacterales</taxon>
        <taxon>Roseobacteraceae</taxon>
        <taxon>Marivita</taxon>
    </lineage>
</organism>
<dbReference type="InterPro" id="IPR011008">
    <property type="entry name" value="Dimeric_a/b-barrel"/>
</dbReference>
<proteinExistence type="predicted"/>